<evidence type="ECO:0000256" key="1">
    <source>
        <dbReference type="ARBA" id="ARBA00002523"/>
    </source>
</evidence>
<evidence type="ECO:0000256" key="2">
    <source>
        <dbReference type="ARBA" id="ARBA00004609"/>
    </source>
</evidence>
<organism evidence="12 13">
    <name type="scientific">Trypanosoma congolense (strain IL3000)</name>
    <dbReference type="NCBI Taxonomy" id="1068625"/>
    <lineage>
        <taxon>Eukaryota</taxon>
        <taxon>Discoba</taxon>
        <taxon>Euglenozoa</taxon>
        <taxon>Kinetoplastea</taxon>
        <taxon>Metakinetoplastina</taxon>
        <taxon>Trypanosomatida</taxon>
        <taxon>Trypanosomatidae</taxon>
        <taxon>Trypanosoma</taxon>
        <taxon>Nannomonas</taxon>
    </lineage>
</organism>
<evidence type="ECO:0000259" key="11">
    <source>
        <dbReference type="Pfam" id="PF13206"/>
    </source>
</evidence>
<dbReference type="InterPro" id="IPR025932">
    <property type="entry name" value="Trypano_VSG_B_N_dom"/>
</dbReference>
<evidence type="ECO:0000256" key="3">
    <source>
        <dbReference type="ARBA" id="ARBA00022475"/>
    </source>
</evidence>
<feature type="compositionally biased region" description="Basic and acidic residues" evidence="9">
    <location>
        <begin position="264"/>
        <end position="292"/>
    </location>
</feature>
<protein>
    <submittedName>
        <fullName evidence="12">Variant surface glycoprotein</fullName>
    </submittedName>
</protein>
<reference evidence="12 13" key="2">
    <citation type="journal article" date="2012" name="Proc. Natl. Acad. Sci. U.S.A.">
        <title>Antigenic diversity is generated by distinct evolutionary mechanisms in African trypanosome species.</title>
        <authorList>
            <person name="Jackson A.P."/>
            <person name="Berry A."/>
            <person name="Aslett M."/>
            <person name="Allison H.C."/>
            <person name="Burton P."/>
            <person name="Vavrova-Anderson J."/>
            <person name="Brown R."/>
            <person name="Browne H."/>
            <person name="Corton N."/>
            <person name="Hauser H."/>
            <person name="Gamble J."/>
            <person name="Gilderthorp R."/>
            <person name="Marcello L."/>
            <person name="McQuillan J."/>
            <person name="Otto T.D."/>
            <person name="Quail M.A."/>
            <person name="Sanders M.J."/>
            <person name="van Tonder A."/>
            <person name="Ginger M.L."/>
            <person name="Field M.C."/>
            <person name="Barry J.D."/>
            <person name="Hertz-Fowler C."/>
            <person name="Berriman M."/>
        </authorList>
    </citation>
    <scope>NUCLEOTIDE SEQUENCE [LARGE SCALE GENOMIC DNA]</scope>
    <source>
        <strain evidence="12 13">IL3000</strain>
    </source>
</reference>
<dbReference type="VEuPathDB" id="TriTrypDB:TcIL3000_0_59460"/>
<keyword evidence="3" id="KW-1003">Cell membrane</keyword>
<evidence type="ECO:0000256" key="6">
    <source>
        <dbReference type="ARBA" id="ARBA00023136"/>
    </source>
</evidence>
<comment type="subcellular location">
    <subcellularLocation>
        <location evidence="2">Cell membrane</location>
        <topology evidence="2">Lipid-anchor</topology>
        <topology evidence="2">GPI-anchor</topology>
    </subcellularLocation>
</comment>
<proteinExistence type="predicted"/>
<feature type="domain" description="Trypanosome variant surface glycoprotein B-type N-terminal" evidence="11">
    <location>
        <begin position="52"/>
        <end position="277"/>
    </location>
</feature>
<comment type="caution">
    <text evidence="12">The sequence shown here is derived from an EMBL/GenBank/DDBJ whole genome shotgun (WGS) entry which is preliminary data.</text>
</comment>
<evidence type="ECO:0000313" key="13">
    <source>
        <dbReference type="Proteomes" id="UP000000702"/>
    </source>
</evidence>
<evidence type="ECO:0000256" key="5">
    <source>
        <dbReference type="ARBA" id="ARBA00022729"/>
    </source>
</evidence>
<evidence type="ECO:0000256" key="10">
    <source>
        <dbReference type="SAM" id="SignalP"/>
    </source>
</evidence>
<dbReference type="GO" id="GO:0005886">
    <property type="term" value="C:plasma membrane"/>
    <property type="evidence" value="ECO:0007669"/>
    <property type="project" value="UniProtKB-SubCell"/>
</dbReference>
<evidence type="ECO:0000256" key="8">
    <source>
        <dbReference type="ARBA" id="ARBA00023288"/>
    </source>
</evidence>
<dbReference type="AlphaFoldDB" id="F9WDS0"/>
<reference evidence="13" key="1">
    <citation type="submission" date="2011-07" db="EMBL/GenBank/DDBJ databases">
        <title>Divergent evolution of antigenic variation in African trypanosomes.</title>
        <authorList>
            <person name="Jackson A.P."/>
            <person name="Berry A."/>
            <person name="Allison H.C."/>
            <person name="Burton P."/>
            <person name="Anderson J."/>
            <person name="Aslett M."/>
            <person name="Brown R."/>
            <person name="Corton N."/>
            <person name="Harris D."/>
            <person name="Hauser H."/>
            <person name="Gamble J."/>
            <person name="Gilderthorp R."/>
            <person name="McQuillan J."/>
            <person name="Quail M.A."/>
            <person name="Sanders M."/>
            <person name="Van Tonder A."/>
            <person name="Ginger M.L."/>
            <person name="Donelson J.E."/>
            <person name="Field M.C."/>
            <person name="Barry J.D."/>
            <person name="Berriman M."/>
            <person name="Hertz-Fowler C."/>
        </authorList>
    </citation>
    <scope>NUCLEOTIDE SEQUENCE [LARGE SCALE GENOMIC DNA]</scope>
    <source>
        <strain evidence="13">IL3000</strain>
    </source>
</reference>
<keyword evidence="13" id="KW-1185">Reference proteome</keyword>
<accession>F9WDS0</accession>
<keyword evidence="7" id="KW-0325">Glycoprotein</keyword>
<keyword evidence="4" id="KW-0336">GPI-anchor</keyword>
<keyword evidence="8" id="KW-0449">Lipoprotein</keyword>
<feature type="signal peptide" evidence="10">
    <location>
        <begin position="1"/>
        <end position="19"/>
    </location>
</feature>
<keyword evidence="5 10" id="KW-0732">Signal</keyword>
<feature type="chain" id="PRO_5003394696" evidence="10">
    <location>
        <begin position="20"/>
        <end position="338"/>
    </location>
</feature>
<name>F9WDS0_TRYCI</name>
<comment type="function">
    <text evidence="1">VSG forms a coat on the surface of the parasite. The trypanosome evades the immune response of the host by expressing a series of antigenically distinct VSGs from an estimated 1000 VSG genes.</text>
</comment>
<feature type="region of interest" description="Disordered" evidence="9">
    <location>
        <begin position="263"/>
        <end position="310"/>
    </location>
</feature>
<dbReference type="Proteomes" id="UP000000702">
    <property type="component" value="Unassembled WGS sequence"/>
</dbReference>
<dbReference type="EMBL" id="CAEQ01001903">
    <property type="protein sequence ID" value="CCD15424.1"/>
    <property type="molecule type" value="Genomic_DNA"/>
</dbReference>
<dbReference type="Pfam" id="PF13206">
    <property type="entry name" value="VSG_B"/>
    <property type="match status" value="1"/>
</dbReference>
<evidence type="ECO:0000256" key="9">
    <source>
        <dbReference type="SAM" id="MobiDB-lite"/>
    </source>
</evidence>
<gene>
    <name evidence="12" type="ORF">TCIL3000_0_59460</name>
</gene>
<feature type="compositionally biased region" description="Polar residues" evidence="9">
    <location>
        <begin position="293"/>
        <end position="303"/>
    </location>
</feature>
<sequence>MMMKCWVLVMMVMSVGVCADPSGTKNHNGEEHKALCDVLKAAVGKWVRERESLSEPLKNAIKQTIFGYGGPEVTVDKLKEKAPKDYDDISGSRGLSCAQPFSDDIHKAWPLRWSGHSAPHGLVCLCTLGENGWPISDAKSEKLCGQTKDALGGDKAKRGWSDKESKHGKGGEEQIQATWTTVIKECLSNGREEDLRGALKAFIGKLNHTWTTVYENMYLLGEGNISSDQACNGETQVCARYLPNATETKTWWQDLKNALDEEEVQKKREEEERRKQQDEKQNLEIPKTEDFKSGSTTTNQTEAPKNDNLTEKLRKYNLTSGTPISMPTSWLLSATILI</sequence>
<feature type="region of interest" description="Disordered" evidence="9">
    <location>
        <begin position="151"/>
        <end position="172"/>
    </location>
</feature>
<dbReference type="GO" id="GO:0098552">
    <property type="term" value="C:side of membrane"/>
    <property type="evidence" value="ECO:0007669"/>
    <property type="project" value="UniProtKB-KW"/>
</dbReference>
<evidence type="ECO:0000256" key="7">
    <source>
        <dbReference type="ARBA" id="ARBA00023180"/>
    </source>
</evidence>
<evidence type="ECO:0000313" key="12">
    <source>
        <dbReference type="EMBL" id="CCD15424.1"/>
    </source>
</evidence>
<evidence type="ECO:0000256" key="4">
    <source>
        <dbReference type="ARBA" id="ARBA00022622"/>
    </source>
</evidence>
<keyword evidence="6" id="KW-0472">Membrane</keyword>